<feature type="region of interest" description="Disordered" evidence="6">
    <location>
        <begin position="511"/>
        <end position="553"/>
    </location>
</feature>
<dbReference type="PANTHER" id="PTHR33057:SF70">
    <property type="entry name" value="TRANSCRIPTION REPRESSOR-RELATED"/>
    <property type="match status" value="1"/>
</dbReference>
<dbReference type="PANTHER" id="PTHR33057">
    <property type="entry name" value="TRANSCRIPTION REPRESSOR OFP7-RELATED"/>
    <property type="match status" value="1"/>
</dbReference>
<accession>A0A8T2SSA5</accession>
<dbReference type="NCBIfam" id="TIGR01568">
    <property type="entry name" value="A_thal_3678"/>
    <property type="match status" value="1"/>
</dbReference>
<dbReference type="InterPro" id="IPR038933">
    <property type="entry name" value="Ovate"/>
</dbReference>
<feature type="compositionally biased region" description="Basic residues" evidence="6">
    <location>
        <begin position="123"/>
        <end position="133"/>
    </location>
</feature>
<keyword evidence="4" id="KW-0804">Transcription</keyword>
<proteinExistence type="predicted"/>
<dbReference type="PROSITE" id="PS51754">
    <property type="entry name" value="OVATE"/>
    <property type="match status" value="1"/>
</dbReference>
<feature type="region of interest" description="Disordered" evidence="6">
    <location>
        <begin position="667"/>
        <end position="689"/>
    </location>
</feature>
<sequence>MVKKETGFRLWFRKLSITALHKVSLCDEHSVSPSRLYGCFSSSEDELDHDHDGIIFSAYHELDSDHDSSSSSHSIVSALPFASSCPPRSTFPAFATPRRNTLPPRSLSLSNSPSVSSRTLSREKRRRKRRPSRKSISQSVHPIAVLLSPMDPKVMETFAADGSSAVRSVRNHTFEVNALRNSSKIASANMKSPRRTHRVHMRPSLDCFKYQTDRTSVNSSKHNSAASSLNRSSQHMEPQANYGENGGNPGSFRRKRLGSFFQVVGAHQTSVGREGRYKECKRKSFTEYPWTYSSSNGHWPLVVDCACKSRLQSSFRKAKKSFQGFGGWNTHIIDDVPRAHGSKNEHSVFNFKGLRSCRRGASKSRVQAMKATCITCPETCIDLAEQSHYTYTKVSQKKFRPSRRSEREREPLIGKTTELKKLVCLNPSLNLHMGGIGEKNHQNSTNTNGEFEDVYENAKKAQDSDTVTSIGFFRNAGITSYYSHILRAEEASSFVSDDTFFSSFERRQVSLSSNSSSEHMDRKRSNSANLAQSSISTGSNTTNGPPMQAHGLSERPIKYPNLLDHIGTSQLSFRLIKTSTDKASISACKVHLDDCKKETSVSLKSRPFKEAYDSGQIHESNYAFTDEGNEYMEFVTGPHSKYFSGVYAHPVRNDRLLKKATADLSHESVEVGGPRKHPGSGSIPRLRNAPTPWKLSAIEKGTEITAEKDGNDCVGVACDQTFKILDGRNRGFRRKLMEVEAFVNTLRDTGESSDDGLATPASTDSGLETESEREGLSQRTITNAWDINEYSLRDSVAVVKQSNNPLVDFRTSMIDMITQRKIRKADELNELLQCFLSLNLSEHHDTIVRAFAQARAKFLPWKLR</sequence>
<dbReference type="Pfam" id="PF04844">
    <property type="entry name" value="Ovate"/>
    <property type="match status" value="1"/>
</dbReference>
<feature type="compositionally biased region" description="Polar residues" evidence="6">
    <location>
        <begin position="214"/>
        <end position="236"/>
    </location>
</feature>
<evidence type="ECO:0000256" key="3">
    <source>
        <dbReference type="ARBA" id="ARBA00023015"/>
    </source>
</evidence>
<gene>
    <name evidence="8" type="ORF">KP509_17G015200</name>
</gene>
<evidence type="ECO:0000256" key="2">
    <source>
        <dbReference type="ARBA" id="ARBA00022491"/>
    </source>
</evidence>
<evidence type="ECO:0000313" key="9">
    <source>
        <dbReference type="Proteomes" id="UP000825935"/>
    </source>
</evidence>
<reference evidence="8" key="1">
    <citation type="submission" date="2021-08" db="EMBL/GenBank/DDBJ databases">
        <title>WGS assembly of Ceratopteris richardii.</title>
        <authorList>
            <person name="Marchant D.B."/>
            <person name="Chen G."/>
            <person name="Jenkins J."/>
            <person name="Shu S."/>
            <person name="Leebens-Mack J."/>
            <person name="Grimwood J."/>
            <person name="Schmutz J."/>
            <person name="Soltis P."/>
            <person name="Soltis D."/>
            <person name="Chen Z.-H."/>
        </authorList>
    </citation>
    <scope>NUCLEOTIDE SEQUENCE</scope>
    <source>
        <strain evidence="8">Whitten #5841</strain>
        <tissue evidence="8">Leaf</tissue>
    </source>
</reference>
<evidence type="ECO:0000256" key="1">
    <source>
        <dbReference type="ARBA" id="ARBA00004123"/>
    </source>
</evidence>
<protein>
    <recommendedName>
        <fullName evidence="7">OVATE domain-containing protein</fullName>
    </recommendedName>
</protein>
<evidence type="ECO:0000259" key="7">
    <source>
        <dbReference type="PROSITE" id="PS51754"/>
    </source>
</evidence>
<feature type="compositionally biased region" description="Low complexity" evidence="6">
    <location>
        <begin position="533"/>
        <end position="544"/>
    </location>
</feature>
<feature type="region of interest" description="Disordered" evidence="6">
    <location>
        <begin position="92"/>
        <end position="143"/>
    </location>
</feature>
<feature type="region of interest" description="Disordered" evidence="6">
    <location>
        <begin position="214"/>
        <end position="249"/>
    </location>
</feature>
<keyword evidence="2" id="KW-0678">Repressor</keyword>
<name>A0A8T2SSA5_CERRI</name>
<feature type="region of interest" description="Disordered" evidence="6">
    <location>
        <begin position="748"/>
        <end position="777"/>
    </location>
</feature>
<evidence type="ECO:0000256" key="6">
    <source>
        <dbReference type="SAM" id="MobiDB-lite"/>
    </source>
</evidence>
<organism evidence="8 9">
    <name type="scientific">Ceratopteris richardii</name>
    <name type="common">Triangle waterfern</name>
    <dbReference type="NCBI Taxonomy" id="49495"/>
    <lineage>
        <taxon>Eukaryota</taxon>
        <taxon>Viridiplantae</taxon>
        <taxon>Streptophyta</taxon>
        <taxon>Embryophyta</taxon>
        <taxon>Tracheophyta</taxon>
        <taxon>Polypodiopsida</taxon>
        <taxon>Polypodiidae</taxon>
        <taxon>Polypodiales</taxon>
        <taxon>Pteridineae</taxon>
        <taxon>Pteridaceae</taxon>
        <taxon>Parkerioideae</taxon>
        <taxon>Ceratopteris</taxon>
    </lineage>
</organism>
<feature type="domain" description="OVATE" evidence="7">
    <location>
        <begin position="798"/>
        <end position="857"/>
    </location>
</feature>
<dbReference type="AlphaFoldDB" id="A0A8T2SSA5"/>
<keyword evidence="9" id="KW-1185">Reference proteome</keyword>
<dbReference type="Proteomes" id="UP000825935">
    <property type="component" value="Chromosome 17"/>
</dbReference>
<dbReference type="GO" id="GO:0045892">
    <property type="term" value="P:negative regulation of DNA-templated transcription"/>
    <property type="evidence" value="ECO:0007669"/>
    <property type="project" value="InterPro"/>
</dbReference>
<feature type="compositionally biased region" description="Low complexity" evidence="6">
    <location>
        <begin position="96"/>
        <end position="119"/>
    </location>
</feature>
<evidence type="ECO:0000256" key="5">
    <source>
        <dbReference type="ARBA" id="ARBA00023242"/>
    </source>
</evidence>
<keyword evidence="5" id="KW-0539">Nucleus</keyword>
<keyword evidence="3" id="KW-0805">Transcription regulation</keyword>
<evidence type="ECO:0000256" key="4">
    <source>
        <dbReference type="ARBA" id="ARBA00023163"/>
    </source>
</evidence>
<dbReference type="EMBL" id="CM035422">
    <property type="protein sequence ID" value="KAH7372658.1"/>
    <property type="molecule type" value="Genomic_DNA"/>
</dbReference>
<dbReference type="OrthoDB" id="1928390at2759"/>
<evidence type="ECO:0000313" key="8">
    <source>
        <dbReference type="EMBL" id="KAH7372658.1"/>
    </source>
</evidence>
<comment type="caution">
    <text evidence="8">The sequence shown here is derived from an EMBL/GenBank/DDBJ whole genome shotgun (WGS) entry which is preliminary data.</text>
</comment>
<dbReference type="InterPro" id="IPR006458">
    <property type="entry name" value="Ovate_C"/>
</dbReference>
<dbReference type="GO" id="GO:0005634">
    <property type="term" value="C:nucleus"/>
    <property type="evidence" value="ECO:0007669"/>
    <property type="project" value="UniProtKB-SubCell"/>
</dbReference>
<comment type="subcellular location">
    <subcellularLocation>
        <location evidence="1">Nucleus</location>
    </subcellularLocation>
</comment>